<accession>A0A6A6T4D2</accession>
<protein>
    <submittedName>
        <fullName evidence="2">HET-domain-containing protein</fullName>
    </submittedName>
</protein>
<evidence type="ECO:0000259" key="1">
    <source>
        <dbReference type="Pfam" id="PF06985"/>
    </source>
</evidence>
<name>A0A6A6T4D2_9PLEO</name>
<dbReference type="Pfam" id="PF06985">
    <property type="entry name" value="HET"/>
    <property type="match status" value="1"/>
</dbReference>
<dbReference type="Proteomes" id="UP000799324">
    <property type="component" value="Unassembled WGS sequence"/>
</dbReference>
<organism evidence="2 3">
    <name type="scientific">Lophiostoma macrostomum CBS 122681</name>
    <dbReference type="NCBI Taxonomy" id="1314788"/>
    <lineage>
        <taxon>Eukaryota</taxon>
        <taxon>Fungi</taxon>
        <taxon>Dikarya</taxon>
        <taxon>Ascomycota</taxon>
        <taxon>Pezizomycotina</taxon>
        <taxon>Dothideomycetes</taxon>
        <taxon>Pleosporomycetidae</taxon>
        <taxon>Pleosporales</taxon>
        <taxon>Lophiostomataceae</taxon>
        <taxon>Lophiostoma</taxon>
    </lineage>
</organism>
<dbReference type="InterPro" id="IPR052895">
    <property type="entry name" value="HetReg/Transcr_Mod"/>
</dbReference>
<evidence type="ECO:0000313" key="3">
    <source>
        <dbReference type="Proteomes" id="UP000799324"/>
    </source>
</evidence>
<dbReference type="OrthoDB" id="2157530at2759"/>
<dbReference type="PANTHER" id="PTHR24148:SF64">
    <property type="entry name" value="HETEROKARYON INCOMPATIBILITY DOMAIN-CONTAINING PROTEIN"/>
    <property type="match status" value="1"/>
</dbReference>
<keyword evidence="3" id="KW-1185">Reference proteome</keyword>
<dbReference type="EMBL" id="MU004371">
    <property type="protein sequence ID" value="KAF2654031.1"/>
    <property type="molecule type" value="Genomic_DNA"/>
</dbReference>
<reference evidence="2" key="1">
    <citation type="journal article" date="2020" name="Stud. Mycol.">
        <title>101 Dothideomycetes genomes: a test case for predicting lifestyles and emergence of pathogens.</title>
        <authorList>
            <person name="Haridas S."/>
            <person name="Albert R."/>
            <person name="Binder M."/>
            <person name="Bloem J."/>
            <person name="Labutti K."/>
            <person name="Salamov A."/>
            <person name="Andreopoulos B."/>
            <person name="Baker S."/>
            <person name="Barry K."/>
            <person name="Bills G."/>
            <person name="Bluhm B."/>
            <person name="Cannon C."/>
            <person name="Castanera R."/>
            <person name="Culley D."/>
            <person name="Daum C."/>
            <person name="Ezra D."/>
            <person name="Gonzalez J."/>
            <person name="Henrissat B."/>
            <person name="Kuo A."/>
            <person name="Liang C."/>
            <person name="Lipzen A."/>
            <person name="Lutzoni F."/>
            <person name="Magnuson J."/>
            <person name="Mondo S."/>
            <person name="Nolan M."/>
            <person name="Ohm R."/>
            <person name="Pangilinan J."/>
            <person name="Park H.-J."/>
            <person name="Ramirez L."/>
            <person name="Alfaro M."/>
            <person name="Sun H."/>
            <person name="Tritt A."/>
            <person name="Yoshinaga Y."/>
            <person name="Zwiers L.-H."/>
            <person name="Turgeon B."/>
            <person name="Goodwin S."/>
            <person name="Spatafora J."/>
            <person name="Crous P."/>
            <person name="Grigoriev I."/>
        </authorList>
    </citation>
    <scope>NUCLEOTIDE SEQUENCE</scope>
    <source>
        <strain evidence="2">CBS 122681</strain>
    </source>
</reference>
<dbReference type="PANTHER" id="PTHR24148">
    <property type="entry name" value="ANKYRIN REPEAT DOMAIN-CONTAINING PROTEIN 39 HOMOLOG-RELATED"/>
    <property type="match status" value="1"/>
</dbReference>
<dbReference type="AlphaFoldDB" id="A0A6A6T4D2"/>
<feature type="domain" description="Heterokaryon incompatibility" evidence="1">
    <location>
        <begin position="53"/>
        <end position="198"/>
    </location>
</feature>
<evidence type="ECO:0000313" key="2">
    <source>
        <dbReference type="EMBL" id="KAF2654031.1"/>
    </source>
</evidence>
<sequence length="347" mass="39882">MVFFSFKRRSHFVYKKLRDPRSKIRLLYLHAGRADEPICCSLRTPSLGSLPQYEAVSYTWGDSTAHHPIQINGKQFDTLRNVYYALKELRHPVGIAILWIDAICIDQQNLEEKRHQILLMGDIYQRASRVIVWLAEPRADLDLAVGLLNELKAQHDEGTYTVRSLLAIHRPRLRSPEWIALRNLLDHPWWSRIWTLQEVVLARNIVVRLGQHVVPWEHLGIMATSSVLASQTLEMLTMRAGEKLHSDRGVPQGCYAIGLIEGMRYRIRNGVPYSLVTLLGESWDRKAADPRDHIFGLSALAPDIKELDLYPNYTTPVGKAFTDTVHKILLRYGTYILFSHAGRGYDR</sequence>
<proteinExistence type="predicted"/>
<gene>
    <name evidence="2" type="ORF">K491DRAFT_601679</name>
</gene>
<dbReference type="InterPro" id="IPR010730">
    <property type="entry name" value="HET"/>
</dbReference>